<dbReference type="PROSITE" id="PS00409">
    <property type="entry name" value="PROKAR_NTER_METHYL"/>
    <property type="match status" value="1"/>
</dbReference>
<dbReference type="SUPFAM" id="SSF54523">
    <property type="entry name" value="Pili subunits"/>
    <property type="match status" value="1"/>
</dbReference>
<evidence type="ECO:0000256" key="3">
    <source>
        <dbReference type="ARBA" id="ARBA00022692"/>
    </source>
</evidence>
<dbReference type="GO" id="GO:0016020">
    <property type="term" value="C:membrane"/>
    <property type="evidence" value="ECO:0007669"/>
    <property type="project" value="UniProtKB-SubCell"/>
</dbReference>
<keyword evidence="3 6" id="KW-0812">Transmembrane</keyword>
<dbReference type="AlphaFoldDB" id="A0A318KLJ9"/>
<dbReference type="EMBL" id="QJKH01000011">
    <property type="protein sequence ID" value="PXX77282.1"/>
    <property type="molecule type" value="Genomic_DNA"/>
</dbReference>
<dbReference type="NCBIfam" id="TIGR02532">
    <property type="entry name" value="IV_pilin_GFxxxE"/>
    <property type="match status" value="1"/>
</dbReference>
<evidence type="ECO:0000313" key="7">
    <source>
        <dbReference type="EMBL" id="PXX77282.1"/>
    </source>
</evidence>
<dbReference type="Gene3D" id="3.30.700.10">
    <property type="entry name" value="Glycoprotein, Type 4 Pilin"/>
    <property type="match status" value="1"/>
</dbReference>
<dbReference type="Pfam" id="PF07963">
    <property type="entry name" value="N_methyl"/>
    <property type="match status" value="1"/>
</dbReference>
<dbReference type="RefSeq" id="WP_022939476.1">
    <property type="nucleotide sequence ID" value="NZ_CABKRQ010000010.1"/>
</dbReference>
<comment type="caution">
    <text evidence="7">The sequence shown here is derived from an EMBL/GenBank/DDBJ whole genome shotgun (WGS) entry which is preliminary data.</text>
</comment>
<dbReference type="STRING" id="1034346.GCA_000313565_03200"/>
<keyword evidence="4 6" id="KW-1133">Transmembrane helix</keyword>
<keyword evidence="2" id="KW-0488">Methylation</keyword>
<keyword evidence="8" id="KW-1185">Reference proteome</keyword>
<evidence type="ECO:0000256" key="4">
    <source>
        <dbReference type="ARBA" id="ARBA00022989"/>
    </source>
</evidence>
<dbReference type="InterPro" id="IPR045584">
    <property type="entry name" value="Pilin-like"/>
</dbReference>
<proteinExistence type="predicted"/>
<dbReference type="InterPro" id="IPR012902">
    <property type="entry name" value="N_methyl_site"/>
</dbReference>
<feature type="transmembrane region" description="Helical" evidence="6">
    <location>
        <begin position="12"/>
        <end position="37"/>
    </location>
</feature>
<name>A0A318KLJ9_9FIRM</name>
<keyword evidence="5 6" id="KW-0472">Membrane</keyword>
<dbReference type="Proteomes" id="UP000247612">
    <property type="component" value="Unassembled WGS sequence"/>
</dbReference>
<dbReference type="PANTHER" id="PTHR30093:SF44">
    <property type="entry name" value="TYPE II SECRETION SYSTEM CORE PROTEIN G"/>
    <property type="match status" value="1"/>
</dbReference>
<reference evidence="7 8" key="1">
    <citation type="submission" date="2018-05" db="EMBL/GenBank/DDBJ databases">
        <title>Genomic Encyclopedia of Type Strains, Phase IV (KMG-IV): sequencing the most valuable type-strain genomes for metagenomic binning, comparative biology and taxonomic classification.</title>
        <authorList>
            <person name="Goeker M."/>
        </authorList>
    </citation>
    <scope>NUCLEOTIDE SEQUENCE [LARGE SCALE GENOMIC DNA]</scope>
    <source>
        <strain evidence="7 8">JC118</strain>
    </source>
</reference>
<dbReference type="OrthoDB" id="2065748at2"/>
<accession>A0A318KLJ9</accession>
<sequence>MCNINRKKSGFTLIELIVVIAILGILALFLVPSFLGYAKDAKEAVCRANMTNIVREYEASAAHNSPASMQDANKLLAAIYASHKAENKDGSTFYTGGSYSGICSEDGIYGNMISDDFAVLTIRCTIHGDGIIDIKELKERLEAINFDDIKQANANFRYKDLNEYFQQPQNRSLDSEAISTDPKAYGDYGSLANAVTAKLKAQGIDTTGRSWRMYRAKDDSEYNLFLTDTKITLEDANSNTWITCTKYEVNEKKVIYGKVQVSISSVGDKKYPVINGGSFKADNN</sequence>
<gene>
    <name evidence="7" type="ORF">DES51_11131</name>
</gene>
<evidence type="ECO:0000256" key="6">
    <source>
        <dbReference type="SAM" id="Phobius"/>
    </source>
</evidence>
<comment type="subcellular location">
    <subcellularLocation>
        <location evidence="1">Membrane</location>
        <topology evidence="1">Single-pass membrane protein</topology>
    </subcellularLocation>
</comment>
<dbReference type="PANTHER" id="PTHR30093">
    <property type="entry name" value="GENERAL SECRETION PATHWAY PROTEIN G"/>
    <property type="match status" value="1"/>
</dbReference>
<evidence type="ECO:0000313" key="8">
    <source>
        <dbReference type="Proteomes" id="UP000247612"/>
    </source>
</evidence>
<organism evidence="7 8">
    <name type="scientific">Dielma fastidiosa</name>
    <dbReference type="NCBI Taxonomy" id="1034346"/>
    <lineage>
        <taxon>Bacteria</taxon>
        <taxon>Bacillati</taxon>
        <taxon>Bacillota</taxon>
        <taxon>Erysipelotrichia</taxon>
        <taxon>Erysipelotrichales</taxon>
        <taxon>Erysipelotrichaceae</taxon>
        <taxon>Dielma</taxon>
    </lineage>
</organism>
<protein>
    <submittedName>
        <fullName evidence="7">Prepilin-type N-terminal cleavage/methylation domain-containing protein</fullName>
    </submittedName>
</protein>
<evidence type="ECO:0000256" key="5">
    <source>
        <dbReference type="ARBA" id="ARBA00023136"/>
    </source>
</evidence>
<evidence type="ECO:0000256" key="1">
    <source>
        <dbReference type="ARBA" id="ARBA00004167"/>
    </source>
</evidence>
<evidence type="ECO:0000256" key="2">
    <source>
        <dbReference type="ARBA" id="ARBA00022481"/>
    </source>
</evidence>